<gene>
    <name evidence="11" type="primary">gatB</name>
    <name evidence="13" type="ORF">J2S59_003575</name>
</gene>
<evidence type="ECO:0000256" key="5">
    <source>
        <dbReference type="ARBA" id="ARBA00022741"/>
    </source>
</evidence>
<evidence type="ECO:0000256" key="6">
    <source>
        <dbReference type="ARBA" id="ARBA00022840"/>
    </source>
</evidence>
<comment type="function">
    <text evidence="8 11">Allows the formation of correctly charged Asn-tRNA(Asn) or Gln-tRNA(Gln) through the transamidation of misacylated Asp-tRNA(Asn) or Glu-tRNA(Gln) in organisms which lack either or both of asparaginyl-tRNA or glutaminyl-tRNA synthetases. The reaction takes place in the presence of glutamine and ATP through an activated phospho-Asp-tRNA(Asn) or phospho-Glu-tRNA(Gln).</text>
</comment>
<dbReference type="InterPro" id="IPR023168">
    <property type="entry name" value="GatB_Yqey_C_2"/>
</dbReference>
<dbReference type="Pfam" id="PF02637">
    <property type="entry name" value="GatB_Yqey"/>
    <property type="match status" value="1"/>
</dbReference>
<dbReference type="Proteomes" id="UP001240447">
    <property type="component" value="Unassembled WGS sequence"/>
</dbReference>
<evidence type="ECO:0000256" key="3">
    <source>
        <dbReference type="ARBA" id="ARBA00016923"/>
    </source>
</evidence>
<comment type="similarity">
    <text evidence="1 11">Belongs to the GatB/GatE family. GatB subfamily.</text>
</comment>
<evidence type="ECO:0000313" key="13">
    <source>
        <dbReference type="EMBL" id="MDP9823766.1"/>
    </source>
</evidence>
<dbReference type="InterPro" id="IPR017958">
    <property type="entry name" value="Gln-tRNA_amidoTrfase_suB_CS"/>
</dbReference>
<dbReference type="InterPro" id="IPR018027">
    <property type="entry name" value="Asn/Gln_amidotransferase"/>
</dbReference>
<reference evidence="13 14" key="1">
    <citation type="submission" date="2023-07" db="EMBL/GenBank/DDBJ databases">
        <title>Sequencing the genomes of 1000 actinobacteria strains.</title>
        <authorList>
            <person name="Klenk H.-P."/>
        </authorList>
    </citation>
    <scope>NUCLEOTIDE SEQUENCE [LARGE SCALE GENOMIC DNA]</scope>
    <source>
        <strain evidence="13 14">GD13</strain>
    </source>
</reference>
<dbReference type="GO" id="GO:0050566">
    <property type="term" value="F:asparaginyl-tRNA synthase (glutamine-hydrolyzing) activity"/>
    <property type="evidence" value="ECO:0007669"/>
    <property type="project" value="UniProtKB-EC"/>
</dbReference>
<dbReference type="NCBIfam" id="NF004013">
    <property type="entry name" value="PRK05477.1-3"/>
    <property type="match status" value="1"/>
</dbReference>
<evidence type="ECO:0000256" key="7">
    <source>
        <dbReference type="ARBA" id="ARBA00022917"/>
    </source>
</evidence>
<comment type="caution">
    <text evidence="13">The sequence shown here is derived from an EMBL/GenBank/DDBJ whole genome shotgun (WGS) entry which is preliminary data.</text>
</comment>
<evidence type="ECO:0000256" key="1">
    <source>
        <dbReference type="ARBA" id="ARBA00005306"/>
    </source>
</evidence>
<accession>A0ABT9NTM1</accession>
<dbReference type="EC" id="6.3.5.-" evidence="11"/>
<evidence type="ECO:0000256" key="4">
    <source>
        <dbReference type="ARBA" id="ARBA00022598"/>
    </source>
</evidence>
<evidence type="ECO:0000256" key="10">
    <source>
        <dbReference type="ARBA" id="ARBA00047913"/>
    </source>
</evidence>
<organism evidence="13 14">
    <name type="scientific">Nocardioides massiliensis</name>
    <dbReference type="NCBI Taxonomy" id="1325935"/>
    <lineage>
        <taxon>Bacteria</taxon>
        <taxon>Bacillati</taxon>
        <taxon>Actinomycetota</taxon>
        <taxon>Actinomycetes</taxon>
        <taxon>Propionibacteriales</taxon>
        <taxon>Nocardioidaceae</taxon>
        <taxon>Nocardioides</taxon>
    </lineage>
</organism>
<dbReference type="GO" id="GO:0050567">
    <property type="term" value="F:glutaminyl-tRNA synthase (glutamine-hydrolyzing) activity"/>
    <property type="evidence" value="ECO:0007669"/>
    <property type="project" value="UniProtKB-EC"/>
</dbReference>
<sequence>MSLDKLDQRGQHGQVALMDFDEALEQFDPALGLEVHVELNTATKMFCGCPAAFGGEPNTHVCPTCLGLPGSLPVVNGKAVESAIRIGLALNCSIAEWCRFARKNYFYPDMPKNFQTSQYDEPIAFDGYLDVDVDGETFRVEIERAHMEEDTGKSTHVGGSTGRIHGADYSLVDYNRAGIPLIEIVTRPIVGAGEKAPLVARAYVQQLRDLILALGVSEARMDQGNLRADVNLSLAPKPTSVEPVETKLGTRSETKNVNSFRSVERTVRYEISRHAALLAGGGSVVQETRHWHEDTGITTSGREKSDAEDYRYFPEPDLVPVAPSREWVEELRATLPENPTAKRARLQAEWGFSDLEMRDTVGAGALGLVEETIAAGAAPQAARKWWLSELARRANETGVEIHDLPITPAQVARIQALVDEGKINDKLARQVFDGVLAGEGEPDAVVESRGLAVVSDEGALSEAVDAAIAANADVADKIRDGKVAAAGALIGAVMKQMRGQADAGRVRELILEKLGASEG</sequence>
<dbReference type="PANTHER" id="PTHR11659:SF0">
    <property type="entry name" value="GLUTAMYL-TRNA(GLN) AMIDOTRANSFERASE SUBUNIT B, MITOCHONDRIAL"/>
    <property type="match status" value="1"/>
</dbReference>
<name>A0ABT9NTM1_9ACTN</name>
<keyword evidence="4 11" id="KW-0436">Ligase</keyword>
<dbReference type="InterPro" id="IPR003789">
    <property type="entry name" value="Asn/Gln_tRNA_amidoTrase-B-like"/>
</dbReference>
<dbReference type="InterPro" id="IPR004413">
    <property type="entry name" value="GatB"/>
</dbReference>
<dbReference type="NCBIfam" id="NF004012">
    <property type="entry name" value="PRK05477.1-2"/>
    <property type="match status" value="1"/>
</dbReference>
<keyword evidence="7 11" id="KW-0648">Protein biosynthesis</keyword>
<dbReference type="InterPro" id="IPR014746">
    <property type="entry name" value="Gln_synth/guanido_kin_cat_dom"/>
</dbReference>
<dbReference type="InterPro" id="IPR017959">
    <property type="entry name" value="Asn/Gln-tRNA_amidoTrfase_suB/E"/>
</dbReference>
<proteinExistence type="inferred from homology"/>
<keyword evidence="14" id="KW-1185">Reference proteome</keyword>
<dbReference type="NCBIfam" id="TIGR00133">
    <property type="entry name" value="gatB"/>
    <property type="match status" value="1"/>
</dbReference>
<evidence type="ECO:0000313" key="14">
    <source>
        <dbReference type="Proteomes" id="UP001240447"/>
    </source>
</evidence>
<dbReference type="NCBIfam" id="NF004014">
    <property type="entry name" value="PRK05477.1-4"/>
    <property type="match status" value="1"/>
</dbReference>
<dbReference type="PROSITE" id="PS01234">
    <property type="entry name" value="GATB"/>
    <property type="match status" value="1"/>
</dbReference>
<dbReference type="RefSeq" id="WP_068120680.1">
    <property type="nucleotide sequence ID" value="NZ_CCXJ01000296.1"/>
</dbReference>
<evidence type="ECO:0000256" key="2">
    <source>
        <dbReference type="ARBA" id="ARBA00011123"/>
    </source>
</evidence>
<dbReference type="PANTHER" id="PTHR11659">
    <property type="entry name" value="GLUTAMYL-TRNA GLN AMIDOTRANSFERASE SUBUNIT B MITOCHONDRIAL AND PROKARYOTIC PET112-RELATED"/>
    <property type="match status" value="1"/>
</dbReference>
<dbReference type="Gene3D" id="1.10.10.410">
    <property type="match status" value="1"/>
</dbReference>
<evidence type="ECO:0000256" key="11">
    <source>
        <dbReference type="HAMAP-Rule" id="MF_00121"/>
    </source>
</evidence>
<comment type="catalytic activity">
    <reaction evidence="9 11">
        <text>L-aspartyl-tRNA(Asn) + L-glutamine + ATP + H2O = L-asparaginyl-tRNA(Asn) + L-glutamate + ADP + phosphate + 2 H(+)</text>
        <dbReference type="Rhea" id="RHEA:14513"/>
        <dbReference type="Rhea" id="RHEA-COMP:9674"/>
        <dbReference type="Rhea" id="RHEA-COMP:9677"/>
        <dbReference type="ChEBI" id="CHEBI:15377"/>
        <dbReference type="ChEBI" id="CHEBI:15378"/>
        <dbReference type="ChEBI" id="CHEBI:29985"/>
        <dbReference type="ChEBI" id="CHEBI:30616"/>
        <dbReference type="ChEBI" id="CHEBI:43474"/>
        <dbReference type="ChEBI" id="CHEBI:58359"/>
        <dbReference type="ChEBI" id="CHEBI:78515"/>
        <dbReference type="ChEBI" id="CHEBI:78516"/>
        <dbReference type="ChEBI" id="CHEBI:456216"/>
    </reaction>
</comment>
<comment type="subunit">
    <text evidence="2 11">Heterotrimer of A, B and C subunits.</text>
</comment>
<evidence type="ECO:0000256" key="8">
    <source>
        <dbReference type="ARBA" id="ARBA00024799"/>
    </source>
</evidence>
<keyword evidence="5 11" id="KW-0547">Nucleotide-binding</keyword>
<dbReference type="EMBL" id="JAUSQM010000001">
    <property type="protein sequence ID" value="MDP9823766.1"/>
    <property type="molecule type" value="Genomic_DNA"/>
</dbReference>
<dbReference type="InterPro" id="IPR006075">
    <property type="entry name" value="Asn/Gln-tRNA_Trfase_suB/E_cat"/>
</dbReference>
<dbReference type="HAMAP" id="MF_00121">
    <property type="entry name" value="GatB"/>
    <property type="match status" value="1"/>
</dbReference>
<evidence type="ECO:0000256" key="9">
    <source>
        <dbReference type="ARBA" id="ARBA00047380"/>
    </source>
</evidence>
<feature type="domain" description="Asn/Gln amidotransferase" evidence="12">
    <location>
        <begin position="367"/>
        <end position="514"/>
    </location>
</feature>
<dbReference type="SMART" id="SM00845">
    <property type="entry name" value="GatB_Yqey"/>
    <property type="match status" value="1"/>
</dbReference>
<dbReference type="SUPFAM" id="SSF89095">
    <property type="entry name" value="GatB/YqeY motif"/>
    <property type="match status" value="1"/>
</dbReference>
<comment type="catalytic activity">
    <reaction evidence="10 11">
        <text>L-glutamyl-tRNA(Gln) + L-glutamine + ATP + H2O = L-glutaminyl-tRNA(Gln) + L-glutamate + ADP + phosphate + H(+)</text>
        <dbReference type="Rhea" id="RHEA:17521"/>
        <dbReference type="Rhea" id="RHEA-COMP:9681"/>
        <dbReference type="Rhea" id="RHEA-COMP:9684"/>
        <dbReference type="ChEBI" id="CHEBI:15377"/>
        <dbReference type="ChEBI" id="CHEBI:15378"/>
        <dbReference type="ChEBI" id="CHEBI:29985"/>
        <dbReference type="ChEBI" id="CHEBI:30616"/>
        <dbReference type="ChEBI" id="CHEBI:43474"/>
        <dbReference type="ChEBI" id="CHEBI:58359"/>
        <dbReference type="ChEBI" id="CHEBI:78520"/>
        <dbReference type="ChEBI" id="CHEBI:78521"/>
        <dbReference type="ChEBI" id="CHEBI:456216"/>
    </reaction>
</comment>
<keyword evidence="6 11" id="KW-0067">ATP-binding</keyword>
<dbReference type="SUPFAM" id="SSF55931">
    <property type="entry name" value="Glutamine synthetase/guanido kinase"/>
    <property type="match status" value="1"/>
</dbReference>
<protein>
    <recommendedName>
        <fullName evidence="3 11">Aspartyl/glutamyl-tRNA(Asn/Gln) amidotransferase subunit B</fullName>
        <shortName evidence="11">Asp/Glu-ADT subunit B</shortName>
        <ecNumber evidence="11">6.3.5.-</ecNumber>
    </recommendedName>
</protein>
<dbReference type="Pfam" id="PF02934">
    <property type="entry name" value="GatB_N"/>
    <property type="match status" value="1"/>
</dbReference>
<evidence type="ECO:0000259" key="12">
    <source>
        <dbReference type="SMART" id="SM00845"/>
    </source>
</evidence>